<keyword evidence="1 3" id="KW-0807">Transducer</keyword>
<keyword evidence="9" id="KW-1185">Reference proteome</keyword>
<dbReference type="InterPro" id="IPR004089">
    <property type="entry name" value="MCPsignal_dom"/>
</dbReference>
<reference evidence="8 9" key="1">
    <citation type="submission" date="2020-03" db="EMBL/GenBank/DDBJ databases">
        <title>Roseomonas selenitidurans sp. nov. isolated from urban soil.</title>
        <authorList>
            <person name="Liu H."/>
        </authorList>
    </citation>
    <scope>NUCLEOTIDE SEQUENCE [LARGE SCALE GENOMIC DNA]</scope>
    <source>
        <strain evidence="8 9">BU-1</strain>
    </source>
</reference>
<dbReference type="PANTHER" id="PTHR32089:SF112">
    <property type="entry name" value="LYSOZYME-LIKE PROTEIN-RELATED"/>
    <property type="match status" value="1"/>
</dbReference>
<evidence type="ECO:0000259" key="7">
    <source>
        <dbReference type="PROSITE" id="PS50885"/>
    </source>
</evidence>
<dbReference type="SUPFAM" id="SSF141371">
    <property type="entry name" value="PilZ domain-like"/>
    <property type="match status" value="1"/>
</dbReference>
<evidence type="ECO:0000256" key="1">
    <source>
        <dbReference type="ARBA" id="ARBA00023224"/>
    </source>
</evidence>
<evidence type="ECO:0000259" key="6">
    <source>
        <dbReference type="PROSITE" id="PS50111"/>
    </source>
</evidence>
<dbReference type="PROSITE" id="PS51257">
    <property type="entry name" value="PROKAR_LIPOPROTEIN"/>
    <property type="match status" value="1"/>
</dbReference>
<dbReference type="SUPFAM" id="SSF58104">
    <property type="entry name" value="Methyl-accepting chemotaxis protein (MCP) signaling domain"/>
    <property type="match status" value="1"/>
</dbReference>
<dbReference type="Gene3D" id="1.10.287.950">
    <property type="entry name" value="Methyl-accepting chemotaxis protein"/>
    <property type="match status" value="1"/>
</dbReference>
<dbReference type="PANTHER" id="PTHR32089">
    <property type="entry name" value="METHYL-ACCEPTING CHEMOTAXIS PROTEIN MCPB"/>
    <property type="match status" value="1"/>
</dbReference>
<accession>A0ABX1DWG1</accession>
<dbReference type="RefSeq" id="WP_168026874.1">
    <property type="nucleotide sequence ID" value="NZ_JAAVNE010000001.1"/>
</dbReference>
<keyword evidence="4" id="KW-1133">Transmembrane helix</keyword>
<organism evidence="8 9">
    <name type="scientific">Falsiroseomonas selenitidurans</name>
    <dbReference type="NCBI Taxonomy" id="2716335"/>
    <lineage>
        <taxon>Bacteria</taxon>
        <taxon>Pseudomonadati</taxon>
        <taxon>Pseudomonadota</taxon>
        <taxon>Alphaproteobacteria</taxon>
        <taxon>Acetobacterales</taxon>
        <taxon>Roseomonadaceae</taxon>
        <taxon>Falsiroseomonas</taxon>
    </lineage>
</organism>
<evidence type="ECO:0000256" key="3">
    <source>
        <dbReference type="PROSITE-ProRule" id="PRU00284"/>
    </source>
</evidence>
<sequence length="656" mass="67822">MPVRLLLSAVQLALALCVGAACLLGWSATRHDAEGLAAMRSQAVAPLLGLKVLSDAYAVSVVDLSHKVRNGGMGWDEARAGLDKAQADIARSFADLDRDPPDAAAWAEVVRRREAAETTTRAIGAALAARDSAALEALVLGPLYRDIDPLTESLGTLADSVLARTEARLAAGLRLAEWYEWVLGALVSLALLVSLAALYLIRSRISRPLAELTRGMAEVAEGRLDGRPPHTPWKDELGAMGGALGVLRDRSAETVRLRAAQEELRLAAQAEQARALRAMADAVERETADAVQRIGGSVDRMTEGAGAMGERAQDARAAGAEVGNAAHQVLEHAESGAAATEQMTASIRSISDQVAAAAAATRRAVQDTEAGTRAITGLQEAVGRIGAVARLIGDIAGQTNLLALNATIEAARAGEAGKGFAVVAGEVKQLATQTARSTEDIARHIDEVGNATQAAVAAVQATLESIGQLDGISSTIAAAMAQQNEATADIARTVVGTAAAARQMTGRLSAVTQAGDAVAERAGAMRDLAADVLAGLETMQHTLVRNLRTATPEVDRRAAPRHAVGIATRLHGGGRVLAVTTQDLSIRGTSLGTAEALGGLAPRMAVALELPGLGRRQAAEVVQAEAGRIRLRFVAPGLSDAEIAAILARVPARQAA</sequence>
<protein>
    <submittedName>
        <fullName evidence="8">Methyl-accepting chemotaxis protein</fullName>
    </submittedName>
</protein>
<keyword evidence="4" id="KW-0472">Membrane</keyword>
<dbReference type="Gene3D" id="2.40.10.220">
    <property type="entry name" value="predicted glycosyltransferase like domains"/>
    <property type="match status" value="1"/>
</dbReference>
<keyword evidence="4" id="KW-0812">Transmembrane</keyword>
<feature type="domain" description="Methyl-accepting transducer" evidence="6">
    <location>
        <begin position="283"/>
        <end position="519"/>
    </location>
</feature>
<dbReference type="Pfam" id="PF00672">
    <property type="entry name" value="HAMP"/>
    <property type="match status" value="1"/>
</dbReference>
<dbReference type="PROSITE" id="PS50111">
    <property type="entry name" value="CHEMOTAXIS_TRANSDUC_2"/>
    <property type="match status" value="1"/>
</dbReference>
<feature type="signal peptide" evidence="5">
    <location>
        <begin position="1"/>
        <end position="20"/>
    </location>
</feature>
<dbReference type="SMART" id="SM00304">
    <property type="entry name" value="HAMP"/>
    <property type="match status" value="1"/>
</dbReference>
<feature type="chain" id="PRO_5045342579" evidence="5">
    <location>
        <begin position="21"/>
        <end position="656"/>
    </location>
</feature>
<evidence type="ECO:0000313" key="9">
    <source>
        <dbReference type="Proteomes" id="UP000787635"/>
    </source>
</evidence>
<name>A0ABX1DWG1_9PROT</name>
<evidence type="ECO:0000256" key="2">
    <source>
        <dbReference type="ARBA" id="ARBA00029447"/>
    </source>
</evidence>
<feature type="domain" description="HAMP" evidence="7">
    <location>
        <begin position="203"/>
        <end position="256"/>
    </location>
</feature>
<proteinExistence type="inferred from homology"/>
<evidence type="ECO:0000256" key="5">
    <source>
        <dbReference type="SAM" id="SignalP"/>
    </source>
</evidence>
<dbReference type="PRINTS" id="PR00260">
    <property type="entry name" value="CHEMTRNSDUCR"/>
</dbReference>
<dbReference type="CDD" id="cd06225">
    <property type="entry name" value="HAMP"/>
    <property type="match status" value="1"/>
</dbReference>
<dbReference type="Proteomes" id="UP000787635">
    <property type="component" value="Unassembled WGS sequence"/>
</dbReference>
<dbReference type="InterPro" id="IPR003660">
    <property type="entry name" value="HAMP_dom"/>
</dbReference>
<dbReference type="Pfam" id="PF00015">
    <property type="entry name" value="MCPsignal"/>
    <property type="match status" value="1"/>
</dbReference>
<feature type="transmembrane region" description="Helical" evidence="4">
    <location>
        <begin position="178"/>
        <end position="201"/>
    </location>
</feature>
<evidence type="ECO:0000256" key="4">
    <source>
        <dbReference type="SAM" id="Phobius"/>
    </source>
</evidence>
<comment type="caution">
    <text evidence="8">The sequence shown here is derived from an EMBL/GenBank/DDBJ whole genome shotgun (WGS) entry which is preliminary data.</text>
</comment>
<dbReference type="PROSITE" id="PS50885">
    <property type="entry name" value="HAMP"/>
    <property type="match status" value="1"/>
</dbReference>
<gene>
    <name evidence="8" type="ORF">HEQ75_00085</name>
</gene>
<evidence type="ECO:0000313" key="8">
    <source>
        <dbReference type="EMBL" id="NKC29241.1"/>
    </source>
</evidence>
<dbReference type="EMBL" id="JAAVNE010000001">
    <property type="protein sequence ID" value="NKC29241.1"/>
    <property type="molecule type" value="Genomic_DNA"/>
</dbReference>
<dbReference type="Gene3D" id="6.10.340.10">
    <property type="match status" value="1"/>
</dbReference>
<dbReference type="InterPro" id="IPR004090">
    <property type="entry name" value="Chemotax_Me-accpt_rcpt"/>
</dbReference>
<dbReference type="SMART" id="SM00283">
    <property type="entry name" value="MA"/>
    <property type="match status" value="1"/>
</dbReference>
<comment type="similarity">
    <text evidence="2">Belongs to the methyl-accepting chemotaxis (MCP) protein family.</text>
</comment>
<keyword evidence="5" id="KW-0732">Signal</keyword>